<evidence type="ECO:0000313" key="2">
    <source>
        <dbReference type="EMBL" id="OWF38002.1"/>
    </source>
</evidence>
<comment type="caution">
    <text evidence="2">The sequence shown here is derived from an EMBL/GenBank/DDBJ whole genome shotgun (WGS) entry which is preliminary data.</text>
</comment>
<evidence type="ECO:0000313" key="3">
    <source>
        <dbReference type="Proteomes" id="UP000242188"/>
    </source>
</evidence>
<accession>A0A210PND4</accession>
<proteinExistence type="predicted"/>
<keyword evidence="3" id="KW-1185">Reference proteome</keyword>
<feature type="compositionally biased region" description="Basic and acidic residues" evidence="1">
    <location>
        <begin position="197"/>
        <end position="219"/>
    </location>
</feature>
<dbReference type="EMBL" id="NEDP02005575">
    <property type="protein sequence ID" value="OWF38002.1"/>
    <property type="molecule type" value="Genomic_DNA"/>
</dbReference>
<dbReference type="Proteomes" id="UP000242188">
    <property type="component" value="Unassembled WGS sequence"/>
</dbReference>
<reference evidence="2 3" key="1">
    <citation type="journal article" date="2017" name="Nat. Ecol. Evol.">
        <title>Scallop genome provides insights into evolution of bilaterian karyotype and development.</title>
        <authorList>
            <person name="Wang S."/>
            <person name="Zhang J."/>
            <person name="Jiao W."/>
            <person name="Li J."/>
            <person name="Xun X."/>
            <person name="Sun Y."/>
            <person name="Guo X."/>
            <person name="Huan P."/>
            <person name="Dong B."/>
            <person name="Zhang L."/>
            <person name="Hu X."/>
            <person name="Sun X."/>
            <person name="Wang J."/>
            <person name="Zhao C."/>
            <person name="Wang Y."/>
            <person name="Wang D."/>
            <person name="Huang X."/>
            <person name="Wang R."/>
            <person name="Lv J."/>
            <person name="Li Y."/>
            <person name="Zhang Z."/>
            <person name="Liu B."/>
            <person name="Lu W."/>
            <person name="Hui Y."/>
            <person name="Liang J."/>
            <person name="Zhou Z."/>
            <person name="Hou R."/>
            <person name="Li X."/>
            <person name="Liu Y."/>
            <person name="Li H."/>
            <person name="Ning X."/>
            <person name="Lin Y."/>
            <person name="Zhao L."/>
            <person name="Xing Q."/>
            <person name="Dou J."/>
            <person name="Li Y."/>
            <person name="Mao J."/>
            <person name="Guo H."/>
            <person name="Dou H."/>
            <person name="Li T."/>
            <person name="Mu C."/>
            <person name="Jiang W."/>
            <person name="Fu Q."/>
            <person name="Fu X."/>
            <person name="Miao Y."/>
            <person name="Liu J."/>
            <person name="Yu Q."/>
            <person name="Li R."/>
            <person name="Liao H."/>
            <person name="Li X."/>
            <person name="Kong Y."/>
            <person name="Jiang Z."/>
            <person name="Chourrout D."/>
            <person name="Li R."/>
            <person name="Bao Z."/>
        </authorList>
    </citation>
    <scope>NUCLEOTIDE SEQUENCE [LARGE SCALE GENOMIC DNA]</scope>
    <source>
        <strain evidence="2 3">PY_sf001</strain>
    </source>
</reference>
<feature type="region of interest" description="Disordered" evidence="1">
    <location>
        <begin position="197"/>
        <end position="225"/>
    </location>
</feature>
<protein>
    <submittedName>
        <fullName evidence="2">Uncharacterized protein</fullName>
    </submittedName>
</protein>
<dbReference type="OrthoDB" id="10396489at2759"/>
<dbReference type="AlphaFoldDB" id="A0A210PND4"/>
<name>A0A210PND4_MIZYE</name>
<organism evidence="2 3">
    <name type="scientific">Mizuhopecten yessoensis</name>
    <name type="common">Japanese scallop</name>
    <name type="synonym">Patinopecten yessoensis</name>
    <dbReference type="NCBI Taxonomy" id="6573"/>
    <lineage>
        <taxon>Eukaryota</taxon>
        <taxon>Metazoa</taxon>
        <taxon>Spiralia</taxon>
        <taxon>Lophotrochozoa</taxon>
        <taxon>Mollusca</taxon>
        <taxon>Bivalvia</taxon>
        <taxon>Autobranchia</taxon>
        <taxon>Pteriomorphia</taxon>
        <taxon>Pectinida</taxon>
        <taxon>Pectinoidea</taxon>
        <taxon>Pectinidae</taxon>
        <taxon>Mizuhopecten</taxon>
    </lineage>
</organism>
<gene>
    <name evidence="2" type="ORF">KP79_PYT14322</name>
</gene>
<evidence type="ECO:0000256" key="1">
    <source>
        <dbReference type="SAM" id="MobiDB-lite"/>
    </source>
</evidence>
<sequence>MVPMARSERLQSTKFNWLLYDAFIQSETVKQLISIGCPILLPSLYVMSHRRYIVVDPITMGPREVDSLDGTEGCPVPLLGRCLTECYYTLRPSKRPPDYHIDPTVFVEPVWYDTCPTDVQADEEAVTDTSVESRPLRLVSTAFSNISTPPVSVQRIQTSDVEMDDIEWFTTKKPDQEEFMRVTKQRTGKIDRPVSEHLERMRQKERSRDSAYTRRKESVAETNESAARQVLSNRIVRRATRLPDTWETTENKQQLITKAVSQHQYEWFRSTLGWITS</sequence>